<feature type="region of interest" description="Disordered" evidence="1">
    <location>
        <begin position="12"/>
        <end position="31"/>
    </location>
</feature>
<comment type="caution">
    <text evidence="2">The sequence shown here is derived from an EMBL/GenBank/DDBJ whole genome shotgun (WGS) entry which is preliminary data.</text>
</comment>
<sequence length="126" mass="13997">MNSLFNKLRDSLNSLTGTTAPPRTRPSRPGRLGAYAATDAVTERFRDLLVELLRDLTSDRAVRMARRLRAASDLQALWFMRSEVMALLAPVHGEAEAMHRLEVVSATVREALPRGLRSRPSPLAGF</sequence>
<reference evidence="2 3" key="1">
    <citation type="submission" date="2020-10" db="EMBL/GenBank/DDBJ databases">
        <title>Draft genome of Ramlibacter aquaticus LMG 30558.</title>
        <authorList>
            <person name="Props R."/>
        </authorList>
    </citation>
    <scope>NUCLEOTIDE SEQUENCE [LARGE SCALE GENOMIC DNA]</scope>
    <source>
        <strain evidence="2 3">LMG 30558</strain>
    </source>
</reference>
<protein>
    <recommendedName>
        <fullName evidence="4">DUF2019 domain-containing protein</fullName>
    </recommendedName>
</protein>
<organism evidence="2 3">
    <name type="scientific">Ramlibacter aquaticus</name>
    <dbReference type="NCBI Taxonomy" id="2780094"/>
    <lineage>
        <taxon>Bacteria</taxon>
        <taxon>Pseudomonadati</taxon>
        <taxon>Pseudomonadota</taxon>
        <taxon>Betaproteobacteria</taxon>
        <taxon>Burkholderiales</taxon>
        <taxon>Comamonadaceae</taxon>
        <taxon>Ramlibacter</taxon>
    </lineage>
</organism>
<dbReference type="EMBL" id="JADDOJ010000042">
    <property type="protein sequence ID" value="MBE7941212.1"/>
    <property type="molecule type" value="Genomic_DNA"/>
</dbReference>
<feature type="compositionally biased region" description="Low complexity" evidence="1">
    <location>
        <begin position="16"/>
        <end position="31"/>
    </location>
</feature>
<dbReference type="Proteomes" id="UP000715965">
    <property type="component" value="Unassembled WGS sequence"/>
</dbReference>
<evidence type="ECO:0000256" key="1">
    <source>
        <dbReference type="SAM" id="MobiDB-lite"/>
    </source>
</evidence>
<name>A0ABR9SGN4_9BURK</name>
<keyword evidence="3" id="KW-1185">Reference proteome</keyword>
<accession>A0ABR9SGN4</accession>
<proteinExistence type="predicted"/>
<evidence type="ECO:0008006" key="4">
    <source>
        <dbReference type="Google" id="ProtNLM"/>
    </source>
</evidence>
<evidence type="ECO:0000313" key="2">
    <source>
        <dbReference type="EMBL" id="MBE7941212.1"/>
    </source>
</evidence>
<evidence type="ECO:0000313" key="3">
    <source>
        <dbReference type="Proteomes" id="UP000715965"/>
    </source>
</evidence>
<dbReference type="RefSeq" id="WP_193780751.1">
    <property type="nucleotide sequence ID" value="NZ_JADDOJ010000042.1"/>
</dbReference>
<gene>
    <name evidence="2" type="ORF">IM725_11585</name>
</gene>